<dbReference type="SMART" id="SM00164">
    <property type="entry name" value="TBC"/>
    <property type="match status" value="1"/>
</dbReference>
<feature type="region of interest" description="Disordered" evidence="2">
    <location>
        <begin position="360"/>
        <end position="395"/>
    </location>
</feature>
<feature type="region of interest" description="Disordered" evidence="2">
    <location>
        <begin position="21"/>
        <end position="47"/>
    </location>
</feature>
<gene>
    <name evidence="4" type="ORF">OCBIM_22001446mg</name>
</gene>
<dbReference type="KEGG" id="obi:106867662"/>
<keyword evidence="1" id="KW-0343">GTPase activation</keyword>
<dbReference type="FunFam" id="1.10.472.80:FF:000020">
    <property type="entry name" value="TBC1 domain family, member 16"/>
    <property type="match status" value="1"/>
</dbReference>
<feature type="compositionally biased region" description="Low complexity" evidence="2">
    <location>
        <begin position="489"/>
        <end position="499"/>
    </location>
</feature>
<dbReference type="EMBL" id="KQ416933">
    <property type="protein sequence ID" value="KOF94564.1"/>
    <property type="molecule type" value="Genomic_DNA"/>
</dbReference>
<dbReference type="GO" id="GO:0005769">
    <property type="term" value="C:early endosome"/>
    <property type="evidence" value="ECO:0007669"/>
    <property type="project" value="TreeGrafter"/>
</dbReference>
<dbReference type="OrthoDB" id="10264062at2759"/>
<evidence type="ECO:0000313" key="4">
    <source>
        <dbReference type="EMBL" id="KOF94564.1"/>
    </source>
</evidence>
<feature type="compositionally biased region" description="Polar residues" evidence="2">
    <location>
        <begin position="136"/>
        <end position="156"/>
    </location>
</feature>
<dbReference type="GO" id="GO:0005096">
    <property type="term" value="F:GTPase activator activity"/>
    <property type="evidence" value="ECO:0007669"/>
    <property type="project" value="UniProtKB-KW"/>
</dbReference>
<evidence type="ECO:0000256" key="2">
    <source>
        <dbReference type="SAM" id="MobiDB-lite"/>
    </source>
</evidence>
<evidence type="ECO:0000256" key="1">
    <source>
        <dbReference type="ARBA" id="ARBA00022468"/>
    </source>
</evidence>
<proteinExistence type="predicted"/>
<dbReference type="PROSITE" id="PS50086">
    <property type="entry name" value="TBC_RABGAP"/>
    <property type="match status" value="1"/>
</dbReference>
<dbReference type="PANTHER" id="PTHR22957:SF547">
    <property type="entry name" value="TBC1 DOMAIN FAMILY MEMBER 16"/>
    <property type="match status" value="1"/>
</dbReference>
<feature type="region of interest" description="Disordered" evidence="2">
    <location>
        <begin position="226"/>
        <end position="262"/>
    </location>
</feature>
<dbReference type="InterPro" id="IPR000195">
    <property type="entry name" value="Rab-GAP-TBC_dom"/>
</dbReference>
<dbReference type="Pfam" id="PF00566">
    <property type="entry name" value="RabGAP-TBC"/>
    <property type="match status" value="1"/>
</dbReference>
<dbReference type="Gene3D" id="1.10.8.270">
    <property type="entry name" value="putative rabgap domain of human tbc1 domain family member 14 like domains"/>
    <property type="match status" value="1"/>
</dbReference>
<feature type="region of interest" description="Disordered" evidence="2">
    <location>
        <begin position="287"/>
        <end position="312"/>
    </location>
</feature>
<sequence>MLDMLKCRQVNATIPILTPRQKYESPAKKREPADSKSPLGFNEKVRSGSLTPSMAGFGSMFRKASNFLGFSNTDTLRPPPLDGEIVYSKNNVCVHPPAPLSLDVEHHPGYLTIRSQNDSLTGPTLILTWIPNTTLKRNPRSIENSPNRSAICSPKSSPRRTPKQDYARSDNLTTPSPSVSPRNSLASIGSEQSLWIEQRQRSRRDDSSFCSEISIGSREEISDYDSYREKFGPSNKSQTDSGLGTDWDHASGQSAPNNEKVTSNIRIRSYKVGVNVNDLTKENKKNIDSADSYSKSSKYDSSSTESEGITPEEQLAAMLKKNKVYRKSRECLGSNHSLSIEMEGDNLVVVKEDSKLNLNIPESNKKSDIESSPSTDFDQTSISSDSSDPSPTGEHYRLMVGELRRKCAELNDRLNESMTNGNNDLIQSENVPSATPSLNSFSLENRSGVAADPPVTPPQSIDRLNTSDNNIQDLSISTPDIEVTRFRLSSSSTSTSGPDSHPPTPYLSPDHSLPSSPRQQQDSLSGSSSCSLAHNLSFPENSVSYVSKRKEKRSPKEQICGVFSVDLAQMRSLRLFYNDRECTRGQVVIASRESQYKILHFHHSGLDKLASIFEEWNLFANARERRKDESPYRQFLIVQPTLMDSQCHPEEGVYGLVTEEIWQQHMNIDGQIEDDFQLRKAIFFGGVEANLRHEAWPFLLHYYPFDSTFLDREHIRNDKFIQYQDIRKLRETMSEEEYRDFWRNIQCTVEKDVVRTDRSHPYFKGENNPNIEVLKNILLNYAIANPRMGYTQGMSDLLAPVLAEIQHEVDAYWCFVGLMQRTIFVSSPKDCDMDRQLNYLRELLHLMQPSFYEHLEKLGTDAMELLFCHRWILLCFKREFPEIDALRIWESCWAHYQTDYFHLFICVAIVSIYGEDVVEQCLPEDEILLHFSSLAMHMNGDLVLRRARGLLHQFRKIPKIPCTLHGLCSLCGTGMWDSGHVPIVECIGNHSDDEESCPYNSAPSTPICSLDYN</sequence>
<evidence type="ECO:0000259" key="3">
    <source>
        <dbReference type="PROSITE" id="PS50086"/>
    </source>
</evidence>
<feature type="domain" description="Rab-GAP TBC" evidence="3">
    <location>
        <begin position="686"/>
        <end position="896"/>
    </location>
</feature>
<feature type="compositionally biased region" description="Polar residues" evidence="2">
    <location>
        <begin position="513"/>
        <end position="522"/>
    </location>
</feature>
<dbReference type="InterPro" id="IPR035969">
    <property type="entry name" value="Rab-GAP_TBC_sf"/>
</dbReference>
<feature type="region of interest" description="Disordered" evidence="2">
    <location>
        <begin position="415"/>
        <end position="530"/>
    </location>
</feature>
<reference evidence="4" key="1">
    <citation type="submission" date="2015-07" db="EMBL/GenBank/DDBJ databases">
        <title>MeaNS - Measles Nucleotide Surveillance Program.</title>
        <authorList>
            <person name="Tran T."/>
            <person name="Druce J."/>
        </authorList>
    </citation>
    <scope>NUCLEOTIDE SEQUENCE</scope>
    <source>
        <strain evidence="4">UCB-OBI-ISO-001</strain>
        <tissue evidence="4">Gonad</tissue>
    </source>
</reference>
<accession>A0A0L8HZE5</accession>
<feature type="compositionally biased region" description="Low complexity" evidence="2">
    <location>
        <begin position="289"/>
        <end position="303"/>
    </location>
</feature>
<organism evidence="4">
    <name type="scientific">Octopus bimaculoides</name>
    <name type="common">California two-spotted octopus</name>
    <dbReference type="NCBI Taxonomy" id="37653"/>
    <lineage>
        <taxon>Eukaryota</taxon>
        <taxon>Metazoa</taxon>
        <taxon>Spiralia</taxon>
        <taxon>Lophotrochozoa</taxon>
        <taxon>Mollusca</taxon>
        <taxon>Cephalopoda</taxon>
        <taxon>Coleoidea</taxon>
        <taxon>Octopodiformes</taxon>
        <taxon>Octopoda</taxon>
        <taxon>Incirrata</taxon>
        <taxon>Octopodidae</taxon>
        <taxon>Octopus</taxon>
    </lineage>
</organism>
<dbReference type="SUPFAM" id="SSF47923">
    <property type="entry name" value="Ypt/Rab-GAP domain of gyp1p"/>
    <property type="match status" value="2"/>
</dbReference>
<dbReference type="STRING" id="37653.A0A0L8HZE5"/>
<dbReference type="FunFam" id="1.10.8.270:FF:000017">
    <property type="entry name" value="TBC1 domain family member 16"/>
    <property type="match status" value="1"/>
</dbReference>
<feature type="compositionally biased region" description="Basic and acidic residues" evidence="2">
    <location>
        <begin position="21"/>
        <end position="34"/>
    </location>
</feature>
<protein>
    <recommendedName>
        <fullName evidence="3">Rab-GAP TBC domain-containing protein</fullName>
    </recommendedName>
</protein>
<feature type="compositionally biased region" description="Low complexity" evidence="2">
    <location>
        <begin position="374"/>
        <end position="392"/>
    </location>
</feature>
<feature type="compositionally biased region" description="Polar residues" evidence="2">
    <location>
        <begin position="170"/>
        <end position="186"/>
    </location>
</feature>
<feature type="compositionally biased region" description="Polar residues" evidence="2">
    <location>
        <begin position="416"/>
        <end position="445"/>
    </location>
</feature>
<name>A0A0L8HZE5_OCTBM</name>
<feature type="compositionally biased region" description="Polar residues" evidence="2">
    <location>
        <begin position="458"/>
        <end position="478"/>
    </location>
</feature>
<dbReference type="PANTHER" id="PTHR22957">
    <property type="entry name" value="TBC1 DOMAIN FAMILY MEMBER GTPASE-ACTIVATING PROTEIN"/>
    <property type="match status" value="1"/>
</dbReference>
<dbReference type="Gene3D" id="1.10.472.80">
    <property type="entry name" value="Ypt/Rab-GAP domain of gyp1p, domain 3"/>
    <property type="match status" value="1"/>
</dbReference>
<feature type="compositionally biased region" description="Polar residues" evidence="2">
    <location>
        <begin position="251"/>
        <end position="262"/>
    </location>
</feature>
<dbReference type="AlphaFoldDB" id="A0A0L8HZE5"/>
<feature type="region of interest" description="Disordered" evidence="2">
    <location>
        <begin position="136"/>
        <end position="186"/>
    </location>
</feature>
<dbReference type="Gene3D" id="2.30.29.230">
    <property type="match status" value="1"/>
</dbReference>
<dbReference type="OMA" id="ICPHISS"/>